<evidence type="ECO:0000313" key="7">
    <source>
        <dbReference type="Proteomes" id="UP000696280"/>
    </source>
</evidence>
<accession>A0A9N9KWI0</accession>
<reference evidence="6" key="1">
    <citation type="submission" date="2021-07" db="EMBL/GenBank/DDBJ databases">
        <authorList>
            <person name="Durling M."/>
        </authorList>
    </citation>
    <scope>NUCLEOTIDE SEQUENCE</scope>
</reference>
<evidence type="ECO:0000313" key="6">
    <source>
        <dbReference type="EMBL" id="CAG8955645.1"/>
    </source>
</evidence>
<dbReference type="Pfam" id="PF01040">
    <property type="entry name" value="UbiA"/>
    <property type="match status" value="1"/>
</dbReference>
<evidence type="ECO:0000256" key="2">
    <source>
        <dbReference type="ARBA" id="ARBA00022692"/>
    </source>
</evidence>
<evidence type="ECO:0000256" key="3">
    <source>
        <dbReference type="ARBA" id="ARBA00022989"/>
    </source>
</evidence>
<feature type="transmembrane region" description="Helical" evidence="5">
    <location>
        <begin position="299"/>
        <end position="317"/>
    </location>
</feature>
<keyword evidence="7" id="KW-1185">Reference proteome</keyword>
<feature type="transmembrane region" description="Helical" evidence="5">
    <location>
        <begin position="198"/>
        <end position="217"/>
    </location>
</feature>
<dbReference type="CDD" id="cd13965">
    <property type="entry name" value="PT_UbiA_3"/>
    <property type="match status" value="1"/>
</dbReference>
<evidence type="ECO:0000256" key="5">
    <source>
        <dbReference type="SAM" id="Phobius"/>
    </source>
</evidence>
<name>A0A9N9KWI0_9HELO</name>
<dbReference type="InterPro" id="IPR000537">
    <property type="entry name" value="UbiA_prenyltransferase"/>
</dbReference>
<keyword evidence="3 5" id="KW-1133">Transmembrane helix</keyword>
<evidence type="ECO:0008006" key="8">
    <source>
        <dbReference type="Google" id="ProtNLM"/>
    </source>
</evidence>
<gene>
    <name evidence="6" type="ORF">HYFRA_00009599</name>
</gene>
<feature type="transmembrane region" description="Helical" evidence="5">
    <location>
        <begin position="47"/>
        <end position="67"/>
    </location>
</feature>
<dbReference type="GO" id="GO:0016020">
    <property type="term" value="C:membrane"/>
    <property type="evidence" value="ECO:0007669"/>
    <property type="project" value="UniProtKB-SubCell"/>
</dbReference>
<dbReference type="Proteomes" id="UP000696280">
    <property type="component" value="Unassembled WGS sequence"/>
</dbReference>
<evidence type="ECO:0000256" key="1">
    <source>
        <dbReference type="ARBA" id="ARBA00004141"/>
    </source>
</evidence>
<dbReference type="PANTHER" id="PTHR42723:SF1">
    <property type="entry name" value="CHLOROPHYLL SYNTHASE, CHLOROPLASTIC"/>
    <property type="match status" value="1"/>
</dbReference>
<dbReference type="InterPro" id="IPR050475">
    <property type="entry name" value="Prenyltransferase_related"/>
</dbReference>
<sequence length="321" mass="36405">MELQKVHHGVPGGSYDICRPKFSSFPRTLAYHAYTLHLFTCNDLPELVVMPFFFALATIAASSVFGISSQKTIAELLLKVPTMICWNWINLLLFNIHNQRHPESILTDRTSKPWRPIPSKRISAEESRLLLFILYPLMTLFCLAVGGLRPFLAEAVWCMWYNEWNGAKNPVWRNFLNATGIATCMAGPLELVIGDNHVLTDFPIAIGWLVIIGATIFTTNQLQDFRDQDEDRLEGRRTVPIVLGDAVARWVTVGIVIAWSLYVPSFWGVKIGGYLPTLFLGCVLAGHLVLRRSANGDKITWKLWAPWMLSFFLLPILRRYG</sequence>
<comment type="caution">
    <text evidence="6">The sequence shown here is derived from an EMBL/GenBank/DDBJ whole genome shotgun (WGS) entry which is preliminary data.</text>
</comment>
<feature type="transmembrane region" description="Helical" evidence="5">
    <location>
        <begin position="129"/>
        <end position="152"/>
    </location>
</feature>
<dbReference type="AlphaFoldDB" id="A0A9N9KWI0"/>
<comment type="subcellular location">
    <subcellularLocation>
        <location evidence="1">Membrane</location>
        <topology evidence="1">Multi-pass membrane protein</topology>
    </subcellularLocation>
</comment>
<feature type="transmembrane region" description="Helical" evidence="5">
    <location>
        <begin position="271"/>
        <end position="290"/>
    </location>
</feature>
<feature type="transmembrane region" description="Helical" evidence="5">
    <location>
        <begin position="238"/>
        <end position="259"/>
    </location>
</feature>
<evidence type="ECO:0000256" key="4">
    <source>
        <dbReference type="ARBA" id="ARBA00023136"/>
    </source>
</evidence>
<keyword evidence="4 5" id="KW-0472">Membrane</keyword>
<keyword evidence="2 5" id="KW-0812">Transmembrane</keyword>
<dbReference type="PANTHER" id="PTHR42723">
    <property type="entry name" value="CHLOROPHYLL SYNTHASE"/>
    <property type="match status" value="1"/>
</dbReference>
<dbReference type="OrthoDB" id="434972at2759"/>
<dbReference type="EMBL" id="CAJVRL010000064">
    <property type="protein sequence ID" value="CAG8955645.1"/>
    <property type="molecule type" value="Genomic_DNA"/>
</dbReference>
<proteinExistence type="predicted"/>
<protein>
    <recommendedName>
        <fullName evidence="8">UbiA prenyltransferase</fullName>
    </recommendedName>
</protein>
<dbReference type="GO" id="GO:0016765">
    <property type="term" value="F:transferase activity, transferring alkyl or aryl (other than methyl) groups"/>
    <property type="evidence" value="ECO:0007669"/>
    <property type="project" value="InterPro"/>
</dbReference>
<organism evidence="6 7">
    <name type="scientific">Hymenoscyphus fraxineus</name>
    <dbReference type="NCBI Taxonomy" id="746836"/>
    <lineage>
        <taxon>Eukaryota</taxon>
        <taxon>Fungi</taxon>
        <taxon>Dikarya</taxon>
        <taxon>Ascomycota</taxon>
        <taxon>Pezizomycotina</taxon>
        <taxon>Leotiomycetes</taxon>
        <taxon>Helotiales</taxon>
        <taxon>Helotiaceae</taxon>
        <taxon>Hymenoscyphus</taxon>
    </lineage>
</organism>